<dbReference type="GO" id="GO:0046982">
    <property type="term" value="F:protein heterodimerization activity"/>
    <property type="evidence" value="ECO:0007669"/>
    <property type="project" value="InterPro"/>
</dbReference>
<dbReference type="RefSeq" id="XP_018947292.1">
    <property type="nucleotide sequence ID" value="XM_019091747.2"/>
</dbReference>
<dbReference type="AlphaFoldDB" id="A0A9Q9V7H3"/>
<dbReference type="OrthoDB" id="9049584at2759"/>
<feature type="region of interest" description="Disordered" evidence="1">
    <location>
        <begin position="1"/>
        <end position="23"/>
    </location>
</feature>
<dbReference type="InterPro" id="IPR009072">
    <property type="entry name" value="Histone-fold"/>
</dbReference>
<sequence length="95" mass="10837">MKTSSDRNRKSLKKSRSTGWTRKQSTKAYSAYIYKIEKELSVDVVDDASLMRHLSGAHAQVCAEAARLSKFNRRRVITQRELHAAAVRALRDRSS</sequence>
<dbReference type="Proteomes" id="UP001155660">
    <property type="component" value="Chromosome A23"/>
</dbReference>
<organism evidence="2">
    <name type="scientific">Cyprinus carpio</name>
    <name type="common">Common carp</name>
    <dbReference type="NCBI Taxonomy" id="7962"/>
    <lineage>
        <taxon>Eukaryota</taxon>
        <taxon>Metazoa</taxon>
        <taxon>Chordata</taxon>
        <taxon>Craniata</taxon>
        <taxon>Vertebrata</taxon>
        <taxon>Euteleostomi</taxon>
        <taxon>Actinopterygii</taxon>
        <taxon>Neopterygii</taxon>
        <taxon>Teleostei</taxon>
        <taxon>Ostariophysi</taxon>
        <taxon>Cypriniformes</taxon>
        <taxon>Cyprinidae</taxon>
        <taxon>Cyprininae</taxon>
        <taxon>Cyprinus</taxon>
    </lineage>
</organism>
<dbReference type="KEGG" id="ccar:109075910"/>
<accession>A0A9Q9V7H3</accession>
<name>A0A9Q9V7H3_CYPCA</name>
<protein>
    <submittedName>
        <fullName evidence="2">Histone H2B.1, sperm-like</fullName>
    </submittedName>
</protein>
<reference evidence="2" key="1">
    <citation type="submission" date="2025-08" db="UniProtKB">
        <authorList>
            <consortium name="RefSeq"/>
        </authorList>
    </citation>
    <scope>IDENTIFICATION</scope>
    <source>
        <tissue evidence="2">Muscle</tissue>
    </source>
</reference>
<dbReference type="SUPFAM" id="SSF47113">
    <property type="entry name" value="Histone-fold"/>
    <property type="match status" value="1"/>
</dbReference>
<evidence type="ECO:0000256" key="1">
    <source>
        <dbReference type="SAM" id="MobiDB-lite"/>
    </source>
</evidence>
<evidence type="ECO:0000313" key="2">
    <source>
        <dbReference type="RefSeq" id="XP_018947292.1"/>
    </source>
</evidence>
<dbReference type="GeneID" id="109075910"/>
<proteinExistence type="predicted"/>
<gene>
    <name evidence="2" type="primary">LOC109075910</name>
</gene>